<dbReference type="Pfam" id="PF00480">
    <property type="entry name" value="ROK"/>
    <property type="match status" value="1"/>
</dbReference>
<dbReference type="PANTHER" id="PTHR34581">
    <property type="entry name" value="PTS SYSTEM N,N'-DIACETYLCHITOBIOSE-SPECIFIC EIIB COMPONENT"/>
    <property type="match status" value="1"/>
</dbReference>
<evidence type="ECO:0000256" key="1">
    <source>
        <dbReference type="ARBA" id="ARBA00006479"/>
    </source>
</evidence>
<feature type="domain" description="PTS EIIB type-3" evidence="9">
    <location>
        <begin position="6"/>
        <end position="109"/>
    </location>
</feature>
<dbReference type="GO" id="GO:0008982">
    <property type="term" value="F:protein-N(PI)-phosphohistidine-sugar phosphotransferase activity"/>
    <property type="evidence" value="ECO:0007669"/>
    <property type="project" value="InterPro"/>
</dbReference>
<keyword evidence="11" id="KW-1185">Reference proteome</keyword>
<evidence type="ECO:0000256" key="8">
    <source>
        <dbReference type="PROSITE-ProRule" id="PRU00423"/>
    </source>
</evidence>
<evidence type="ECO:0000256" key="3">
    <source>
        <dbReference type="ARBA" id="ARBA00022553"/>
    </source>
</evidence>
<keyword evidence="4" id="KW-0762">Sugar transport</keyword>
<reference evidence="10 11" key="1">
    <citation type="submission" date="2016-11" db="EMBL/GenBank/DDBJ databases">
        <title>Description of two novel members of the family Erysipelotrichaceae: Ileibacterium lipovorans gen. nov., sp. nov. and Dubosiella newyorkensis, gen. nov., sp. nov.</title>
        <authorList>
            <person name="Cox L.M."/>
            <person name="Sohn J."/>
            <person name="Tyrrell K.L."/>
            <person name="Citron D.M."/>
            <person name="Lawson P.A."/>
            <person name="Patel N.B."/>
            <person name="Iizumi T."/>
            <person name="Perez-Perez G.I."/>
            <person name="Goldstein E.J."/>
            <person name="Blaser M.J."/>
        </authorList>
    </citation>
    <scope>NUCLEOTIDE SEQUENCE [LARGE SCALE GENOMIC DNA]</scope>
    <source>
        <strain evidence="10 11">NYU-BL-A4</strain>
    </source>
</reference>
<comment type="caution">
    <text evidence="10">The sequence shown here is derived from an EMBL/GenBank/DDBJ whole genome shotgun (WGS) entry which is preliminary data.</text>
</comment>
<dbReference type="PROSITE" id="PS51100">
    <property type="entry name" value="PTS_EIIB_TYPE_3"/>
    <property type="match status" value="1"/>
</dbReference>
<dbReference type="GeneID" id="78275502"/>
<proteinExistence type="inferred from homology"/>
<dbReference type="Gene3D" id="3.40.50.2300">
    <property type="match status" value="1"/>
</dbReference>
<keyword evidence="6" id="KW-0598">Phosphotransferase system</keyword>
<dbReference type="InterPro" id="IPR003501">
    <property type="entry name" value="PTS_EIIB_2/3"/>
</dbReference>
<dbReference type="Proteomes" id="UP000186705">
    <property type="component" value="Unassembled WGS sequence"/>
</dbReference>
<dbReference type="GO" id="GO:0009401">
    <property type="term" value="P:phosphoenolpyruvate-dependent sugar phosphotransferase system"/>
    <property type="evidence" value="ECO:0007669"/>
    <property type="project" value="UniProtKB-KW"/>
</dbReference>
<evidence type="ECO:0000256" key="2">
    <source>
        <dbReference type="ARBA" id="ARBA00022448"/>
    </source>
</evidence>
<organism evidence="10 11">
    <name type="scientific">Dubosiella newyorkensis</name>
    <dbReference type="NCBI Taxonomy" id="1862672"/>
    <lineage>
        <taxon>Bacteria</taxon>
        <taxon>Bacillati</taxon>
        <taxon>Bacillota</taxon>
        <taxon>Erysipelotrichia</taxon>
        <taxon>Erysipelotrichales</taxon>
        <taxon>Erysipelotrichaceae</taxon>
        <taxon>Dubosiella</taxon>
    </lineage>
</organism>
<keyword evidence="7" id="KW-0418">Kinase</keyword>
<feature type="modified residue" description="Phosphocysteine; by EIIA" evidence="8">
    <location>
        <position position="13"/>
    </location>
</feature>
<evidence type="ECO:0000259" key="9">
    <source>
        <dbReference type="PROSITE" id="PS51100"/>
    </source>
</evidence>
<evidence type="ECO:0000256" key="5">
    <source>
        <dbReference type="ARBA" id="ARBA00022679"/>
    </source>
</evidence>
<gene>
    <name evidence="10" type="ORF">BO225_06040</name>
</gene>
<dbReference type="OrthoDB" id="6501901at2"/>
<dbReference type="PANTHER" id="PTHR34581:SF2">
    <property type="entry name" value="PTS SYSTEM N,N'-DIACETYLCHITOBIOSE-SPECIFIC EIIB COMPONENT"/>
    <property type="match status" value="1"/>
</dbReference>
<dbReference type="EMBL" id="MPKA01000064">
    <property type="protein sequence ID" value="OLU46468.1"/>
    <property type="molecule type" value="Genomic_DNA"/>
</dbReference>
<dbReference type="Gene3D" id="3.30.420.40">
    <property type="match status" value="2"/>
</dbReference>
<accession>A0A1U7NML3</accession>
<comment type="similarity">
    <text evidence="1">Belongs to the ROK (NagC/XylR) family.</text>
</comment>
<dbReference type="STRING" id="1862672.BO225_06040"/>
<keyword evidence="5" id="KW-0808">Transferase</keyword>
<sequence length="380" mass="43118">MEDEQVVKILLCCSSGFTTSYFAQRLNEAAKQLSLDYEFDATSYFDLYSRAEGYDMILIAPQIGYMLKKFKKALPKKRVCQIPTSLFASYNTGATFSFIQEQLKEYRQQSQEKNSLFSDCRLDCPMHQETVLAIAELYDGNSIQVYIHIYKKGEVLFDDVVIKPNFQKVVLFDLIQYALGQVEGVDLIVLAVPGIIKEGTIIDFPQRGLKNYPMKKRIEERFHIKTTLINNTNAIALGFAYLHPEHEIVTYHSQPYGRAMGGQGTVVHQNLINGISGISGEIKFFLPRMQFSNELARLAKTDFGTQEIVTNALLPTISLIGPDIIVLRAPLINDLEELKKRIATFIPCDAMPEIVMIEDIKPFLFRGIAEYACSFLQETE</sequence>
<keyword evidence="3" id="KW-0597">Phosphoprotein</keyword>
<keyword evidence="2" id="KW-0813">Transport</keyword>
<evidence type="ECO:0000256" key="7">
    <source>
        <dbReference type="ARBA" id="ARBA00022777"/>
    </source>
</evidence>
<dbReference type="InterPro" id="IPR013012">
    <property type="entry name" value="PTS_EIIB_3"/>
</dbReference>
<dbReference type="InterPro" id="IPR036095">
    <property type="entry name" value="PTS_EIIB-like_sf"/>
</dbReference>
<dbReference type="InterPro" id="IPR051819">
    <property type="entry name" value="PTS_sugar-specific_EIIB"/>
</dbReference>
<dbReference type="Pfam" id="PF02302">
    <property type="entry name" value="PTS_IIB"/>
    <property type="match status" value="1"/>
</dbReference>
<evidence type="ECO:0000313" key="11">
    <source>
        <dbReference type="Proteomes" id="UP000186705"/>
    </source>
</evidence>
<evidence type="ECO:0000256" key="4">
    <source>
        <dbReference type="ARBA" id="ARBA00022597"/>
    </source>
</evidence>
<evidence type="ECO:0000256" key="6">
    <source>
        <dbReference type="ARBA" id="ARBA00022683"/>
    </source>
</evidence>
<dbReference type="SUPFAM" id="SSF52794">
    <property type="entry name" value="PTS system IIB component-like"/>
    <property type="match status" value="1"/>
</dbReference>
<dbReference type="InterPro" id="IPR043129">
    <property type="entry name" value="ATPase_NBD"/>
</dbReference>
<protein>
    <recommendedName>
        <fullName evidence="9">PTS EIIB type-3 domain-containing protein</fullName>
    </recommendedName>
</protein>
<evidence type="ECO:0000313" key="10">
    <source>
        <dbReference type="EMBL" id="OLU46468.1"/>
    </source>
</evidence>
<dbReference type="SUPFAM" id="SSF53067">
    <property type="entry name" value="Actin-like ATPase domain"/>
    <property type="match status" value="1"/>
</dbReference>
<dbReference type="AlphaFoldDB" id="A0A1U7NML3"/>
<dbReference type="InterPro" id="IPR000600">
    <property type="entry name" value="ROK"/>
</dbReference>
<dbReference type="RefSeq" id="WP_076341373.1">
    <property type="nucleotide sequence ID" value="NZ_JBGNFS010000004.1"/>
</dbReference>
<dbReference type="GO" id="GO:0016301">
    <property type="term" value="F:kinase activity"/>
    <property type="evidence" value="ECO:0007669"/>
    <property type="project" value="UniProtKB-KW"/>
</dbReference>
<name>A0A1U7NML3_9FIRM</name>